<reference evidence="2" key="1">
    <citation type="journal article" date="2020" name="Stud. Mycol.">
        <title>101 Dothideomycetes genomes: a test case for predicting lifestyles and emergence of pathogens.</title>
        <authorList>
            <person name="Haridas S."/>
            <person name="Albert R."/>
            <person name="Binder M."/>
            <person name="Bloem J."/>
            <person name="Labutti K."/>
            <person name="Salamov A."/>
            <person name="Andreopoulos B."/>
            <person name="Baker S."/>
            <person name="Barry K."/>
            <person name="Bills G."/>
            <person name="Bluhm B."/>
            <person name="Cannon C."/>
            <person name="Castanera R."/>
            <person name="Culley D."/>
            <person name="Daum C."/>
            <person name="Ezra D."/>
            <person name="Gonzalez J."/>
            <person name="Henrissat B."/>
            <person name="Kuo A."/>
            <person name="Liang C."/>
            <person name="Lipzen A."/>
            <person name="Lutzoni F."/>
            <person name="Magnuson J."/>
            <person name="Mondo S."/>
            <person name="Nolan M."/>
            <person name="Ohm R."/>
            <person name="Pangilinan J."/>
            <person name="Park H.-J."/>
            <person name="Ramirez L."/>
            <person name="Alfaro M."/>
            <person name="Sun H."/>
            <person name="Tritt A."/>
            <person name="Yoshinaga Y."/>
            <person name="Zwiers L.-H."/>
            <person name="Turgeon B."/>
            <person name="Goodwin S."/>
            <person name="Spatafora J."/>
            <person name="Crous P."/>
            <person name="Grigoriev I."/>
        </authorList>
    </citation>
    <scope>NUCLEOTIDE SEQUENCE</scope>
    <source>
        <strain evidence="2">CBS 123094</strain>
    </source>
</reference>
<feature type="compositionally biased region" description="Basic residues" evidence="1">
    <location>
        <begin position="153"/>
        <end position="162"/>
    </location>
</feature>
<evidence type="ECO:0000313" key="2">
    <source>
        <dbReference type="EMBL" id="KAF2000270.1"/>
    </source>
</evidence>
<feature type="region of interest" description="Disordered" evidence="1">
    <location>
        <begin position="114"/>
        <end position="167"/>
    </location>
</feature>
<accession>A0A6A5WEG2</accession>
<sequence>MGNTETIRAAMERLRQAFIYEVFDDASTERVSDDTLHTLVEKRYELEDKRAFAERMELSATLKSLRRRVGHLRNIAEYMQGMESLAHCSRLTRAALVQMDMALVRLQTYENINSLPTLPEEDDPPRFPRSESTPPRIESYPETDCQSLSNGPRVRRRGSWHRGHSETPVLAPPKQMYTVRRYWDRRFRLWQLNSSRQRLLIAFDWDLAPAIDCVMAQLTMAMRKRAAGHFVRIQVMAASLRRRIFLGGVGGQQ</sequence>
<name>A0A6A5WEG2_9PLEO</name>
<dbReference type="Proteomes" id="UP000799779">
    <property type="component" value="Unassembled WGS sequence"/>
</dbReference>
<protein>
    <submittedName>
        <fullName evidence="2">Uncharacterized protein</fullName>
    </submittedName>
</protein>
<dbReference type="AlphaFoldDB" id="A0A6A5WEG2"/>
<evidence type="ECO:0000256" key="1">
    <source>
        <dbReference type="SAM" id="MobiDB-lite"/>
    </source>
</evidence>
<proteinExistence type="predicted"/>
<dbReference type="EMBL" id="ML977590">
    <property type="protein sequence ID" value="KAF2000270.1"/>
    <property type="molecule type" value="Genomic_DNA"/>
</dbReference>
<evidence type="ECO:0000313" key="3">
    <source>
        <dbReference type="Proteomes" id="UP000799779"/>
    </source>
</evidence>
<gene>
    <name evidence="2" type="ORF">P154DRAFT_534925</name>
</gene>
<keyword evidence="3" id="KW-1185">Reference proteome</keyword>
<organism evidence="2 3">
    <name type="scientific">Amniculicola lignicola CBS 123094</name>
    <dbReference type="NCBI Taxonomy" id="1392246"/>
    <lineage>
        <taxon>Eukaryota</taxon>
        <taxon>Fungi</taxon>
        <taxon>Dikarya</taxon>
        <taxon>Ascomycota</taxon>
        <taxon>Pezizomycotina</taxon>
        <taxon>Dothideomycetes</taxon>
        <taxon>Pleosporomycetidae</taxon>
        <taxon>Pleosporales</taxon>
        <taxon>Amniculicolaceae</taxon>
        <taxon>Amniculicola</taxon>
    </lineage>
</organism>